<evidence type="ECO:0000313" key="1">
    <source>
        <dbReference type="EMBL" id="RGY01792.1"/>
    </source>
</evidence>
<accession>A0A413I380</accession>
<dbReference type="AlphaFoldDB" id="A0A413I380"/>
<protein>
    <submittedName>
        <fullName evidence="1">Transposase</fullName>
    </submittedName>
</protein>
<reference evidence="1 2" key="1">
    <citation type="submission" date="2018-08" db="EMBL/GenBank/DDBJ databases">
        <title>A genome reference for cultivated species of the human gut microbiota.</title>
        <authorList>
            <person name="Zou Y."/>
            <person name="Xue W."/>
            <person name="Luo G."/>
        </authorList>
    </citation>
    <scope>NUCLEOTIDE SEQUENCE [LARGE SCALE GENOMIC DNA]</scope>
    <source>
        <strain evidence="1 2">OF03-11</strain>
    </source>
</reference>
<name>A0A413I380_9BACT</name>
<evidence type="ECO:0000313" key="2">
    <source>
        <dbReference type="Proteomes" id="UP000284434"/>
    </source>
</evidence>
<dbReference type="EMBL" id="QSCO01000056">
    <property type="protein sequence ID" value="RGY01792.1"/>
    <property type="molecule type" value="Genomic_DNA"/>
</dbReference>
<feature type="non-terminal residue" evidence="1">
    <location>
        <position position="60"/>
    </location>
</feature>
<organism evidence="1 2">
    <name type="scientific">Odoribacter splanchnicus</name>
    <dbReference type="NCBI Taxonomy" id="28118"/>
    <lineage>
        <taxon>Bacteria</taxon>
        <taxon>Pseudomonadati</taxon>
        <taxon>Bacteroidota</taxon>
        <taxon>Bacteroidia</taxon>
        <taxon>Bacteroidales</taxon>
        <taxon>Odoribacteraceae</taxon>
        <taxon>Odoribacter</taxon>
    </lineage>
</organism>
<sequence>MLRISWLFCIFRYSPANKVWKPKRGKFPNQDMAKVQNISEIHPTFRATAPKFLLKYVLWH</sequence>
<gene>
    <name evidence="1" type="ORF">DXA53_20095</name>
</gene>
<proteinExistence type="predicted"/>
<comment type="caution">
    <text evidence="1">The sequence shown here is derived from an EMBL/GenBank/DDBJ whole genome shotgun (WGS) entry which is preliminary data.</text>
</comment>
<dbReference type="Proteomes" id="UP000284434">
    <property type="component" value="Unassembled WGS sequence"/>
</dbReference>